<sequence length="67" mass="7450">MLPVPVRGLRSGLMFAGRVRELRSRSLRPGWPEHPLAQTLSLNLGMPKILEGRLEVGPLLAGRVLWP</sequence>
<name>A0A1B2EB86_9HYPH</name>
<proteinExistence type="predicted"/>
<dbReference type="EMBL" id="CP016616">
    <property type="protein sequence ID" value="ANY77228.1"/>
    <property type="molecule type" value="Genomic_DNA"/>
</dbReference>
<gene>
    <name evidence="1" type="ORF">BB934_02525</name>
</gene>
<reference evidence="1" key="1">
    <citation type="submission" date="2016-07" db="EMBL/GenBank/DDBJ databases">
        <title>Microvirga ossetica sp. nov. a new species of rhizobia isolated from root nodules of the legume species Vicia alpestris Steven originated from North Ossetia region in the Caucasus.</title>
        <authorList>
            <person name="Safronova V.I."/>
            <person name="Kuznetsova I.G."/>
            <person name="Sazanova A.L."/>
            <person name="Belimov A."/>
            <person name="Andronov E."/>
            <person name="Osledkin Y.S."/>
            <person name="Onishchuk O.P."/>
            <person name="Kurchak O.N."/>
            <person name="Shaposhnikov A.I."/>
            <person name="Willems A."/>
            <person name="Tikhonovich I.A."/>
        </authorList>
    </citation>
    <scope>NUCLEOTIDE SEQUENCE [LARGE SCALE GENOMIC DNA]</scope>
    <source>
        <strain evidence="1">V5/3M</strain>
    </source>
</reference>
<dbReference type="KEGG" id="moc:BB934_02525"/>
<accession>A0A1B2EB86</accession>
<dbReference type="AlphaFoldDB" id="A0A1B2EB86"/>
<evidence type="ECO:0000313" key="1">
    <source>
        <dbReference type="EMBL" id="ANY77228.1"/>
    </source>
</evidence>
<protein>
    <submittedName>
        <fullName evidence="1">Uncharacterized protein</fullName>
    </submittedName>
</protein>
<organism evidence="1">
    <name type="scientific">Microvirga ossetica</name>
    <dbReference type="NCBI Taxonomy" id="1882682"/>
    <lineage>
        <taxon>Bacteria</taxon>
        <taxon>Pseudomonadati</taxon>
        <taxon>Pseudomonadota</taxon>
        <taxon>Alphaproteobacteria</taxon>
        <taxon>Hyphomicrobiales</taxon>
        <taxon>Methylobacteriaceae</taxon>
        <taxon>Microvirga</taxon>
    </lineage>
</organism>